<sequence length="290" mass="32087">MIVTLQDMLKDAENKNYAVACINATTYEGLRGIIEAAEELNAPVILGHAQVHETVAPIDEFGPLIVQEAVKAKVPVVVHLDHGMDYEYAIKAVRAGFNSIMYDCSVLSLEKNIEEVRRFTKLAHKMGVAVEGEVGCMPSNIVGQGGCTEFGKEIINIKDYYTKPEEARRFVEETGVDMLTVSFGTVHGVFVDKPELDIQLLTDIHKETDAYLVMHGSSGVDQDQMLAAVDHGVRKINHYTSVGTAPASPLMEAVQRAEDPVYYHDLAKMSKDIIKEKSKEIIALLRSHMR</sequence>
<feature type="binding site" evidence="3">
    <location>
        <position position="133"/>
    </location>
    <ligand>
        <name>Zn(2+)</name>
        <dbReference type="ChEBI" id="CHEBI:29105"/>
        <label>2</label>
    </ligand>
</feature>
<comment type="caution">
    <text evidence="4">The sequence shown here is derived from an EMBL/GenBank/DDBJ whole genome shotgun (WGS) entry which is preliminary data.</text>
</comment>
<accession>C0C0I5</accession>
<organism evidence="4 5">
    <name type="scientific">[Clostridium] hylemonae DSM 15053</name>
    <dbReference type="NCBI Taxonomy" id="553973"/>
    <lineage>
        <taxon>Bacteria</taxon>
        <taxon>Bacillati</taxon>
        <taxon>Bacillota</taxon>
        <taxon>Clostridia</taxon>
        <taxon>Lachnospirales</taxon>
        <taxon>Lachnospiraceae</taxon>
    </lineage>
</organism>
<evidence type="ECO:0000256" key="1">
    <source>
        <dbReference type="PIRSR" id="PIRSR001359-1"/>
    </source>
</evidence>
<feature type="binding site" evidence="3">
    <location>
        <position position="215"/>
    </location>
    <ligand>
        <name>Zn(2+)</name>
        <dbReference type="ChEBI" id="CHEBI:29105"/>
        <label>1</label>
        <note>catalytic</note>
    </ligand>
</feature>
<evidence type="ECO:0000313" key="4">
    <source>
        <dbReference type="EMBL" id="EEG74322.1"/>
    </source>
</evidence>
<protein>
    <submittedName>
        <fullName evidence="4">Ketose-bisphosphate aldolase</fullName>
    </submittedName>
</protein>
<dbReference type="EMBL" id="ABYI02000020">
    <property type="protein sequence ID" value="EEG74322.1"/>
    <property type="molecule type" value="Genomic_DNA"/>
</dbReference>
<comment type="cofactor">
    <cofactor evidence="3">
        <name>Zn(2+)</name>
        <dbReference type="ChEBI" id="CHEBI:29105"/>
    </cofactor>
    <text evidence="3">Binds 2 Zn(2+) ions per subunit. One is catalytic and the other provides a structural contribution.</text>
</comment>
<dbReference type="RefSeq" id="WP_006442926.1">
    <property type="nucleotide sequence ID" value="NZ_GG657759.1"/>
</dbReference>
<feature type="binding site" evidence="3">
    <location>
        <position position="187"/>
    </location>
    <ligand>
        <name>Zn(2+)</name>
        <dbReference type="ChEBI" id="CHEBI:29105"/>
        <label>1</label>
        <note>catalytic</note>
    </ligand>
</feature>
<dbReference type="PROSITE" id="PS00602">
    <property type="entry name" value="ALDOLASE_CLASS_II_1"/>
    <property type="match status" value="1"/>
</dbReference>
<feature type="active site" description="Proton donor" evidence="1">
    <location>
        <position position="81"/>
    </location>
</feature>
<proteinExistence type="predicted"/>
<keyword evidence="5" id="KW-1185">Reference proteome</keyword>
<reference evidence="4" key="2">
    <citation type="submission" date="2013-06" db="EMBL/GenBank/DDBJ databases">
        <title>Draft genome sequence of Clostridium hylemonae (DSM 15053).</title>
        <authorList>
            <person name="Sudarsanam P."/>
            <person name="Ley R."/>
            <person name="Guruge J."/>
            <person name="Turnbaugh P.J."/>
            <person name="Mahowald M."/>
            <person name="Liep D."/>
            <person name="Gordon J."/>
        </authorList>
    </citation>
    <scope>NUCLEOTIDE SEQUENCE</scope>
    <source>
        <strain evidence="4">DSM 15053</strain>
    </source>
</reference>
<dbReference type="GO" id="GO:0005975">
    <property type="term" value="P:carbohydrate metabolic process"/>
    <property type="evidence" value="ECO:0007669"/>
    <property type="project" value="InterPro"/>
</dbReference>
<feature type="binding site" evidence="2">
    <location>
        <begin position="237"/>
        <end position="240"/>
    </location>
    <ligand>
        <name>dihydroxyacetone phosphate</name>
        <dbReference type="ChEBI" id="CHEBI:57642"/>
    </ligand>
</feature>
<dbReference type="GO" id="GO:0009025">
    <property type="term" value="F:tagatose-bisphosphate aldolase activity"/>
    <property type="evidence" value="ECO:0007669"/>
    <property type="project" value="TreeGrafter"/>
</dbReference>
<dbReference type="STRING" id="553973.CLOHYLEM_05581"/>
<dbReference type="Gene3D" id="3.20.20.70">
    <property type="entry name" value="Aldolase class I"/>
    <property type="match status" value="1"/>
</dbReference>
<dbReference type="GO" id="GO:0005829">
    <property type="term" value="C:cytosol"/>
    <property type="evidence" value="ECO:0007669"/>
    <property type="project" value="TreeGrafter"/>
</dbReference>
<keyword evidence="3" id="KW-0862">Zinc</keyword>
<dbReference type="InterPro" id="IPR000771">
    <property type="entry name" value="FBA_II"/>
</dbReference>
<feature type="binding site" evidence="2">
    <location>
        <begin position="216"/>
        <end position="218"/>
    </location>
    <ligand>
        <name>dihydroxyacetone phosphate</name>
        <dbReference type="ChEBI" id="CHEBI:57642"/>
    </ligand>
</feature>
<dbReference type="HOGENOM" id="CLU_040088_1_0_9"/>
<keyword evidence="3" id="KW-0479">Metal-binding</keyword>
<dbReference type="PIRSF" id="PIRSF001359">
    <property type="entry name" value="F_bP_aldolase_II"/>
    <property type="match status" value="1"/>
</dbReference>
<dbReference type="SUPFAM" id="SSF51569">
    <property type="entry name" value="Aldolase"/>
    <property type="match status" value="1"/>
</dbReference>
<dbReference type="AlphaFoldDB" id="C0C0I5"/>
<dbReference type="PANTHER" id="PTHR30304:SF0">
    <property type="entry name" value="D-TAGATOSE-1,6-BISPHOSPHATE ALDOLASE SUBUNIT GATY-RELATED"/>
    <property type="match status" value="1"/>
</dbReference>
<evidence type="ECO:0000313" key="5">
    <source>
        <dbReference type="Proteomes" id="UP000004893"/>
    </source>
</evidence>
<feature type="binding site" evidence="3">
    <location>
        <position position="103"/>
    </location>
    <ligand>
        <name>Zn(2+)</name>
        <dbReference type="ChEBI" id="CHEBI:29105"/>
        <label>2</label>
    </ligand>
</feature>
<dbReference type="eggNOG" id="COG0191">
    <property type="taxonomic scope" value="Bacteria"/>
</dbReference>
<feature type="binding site" evidence="3">
    <location>
        <position position="82"/>
    </location>
    <ligand>
        <name>Zn(2+)</name>
        <dbReference type="ChEBI" id="CHEBI:29105"/>
        <label>1</label>
        <note>catalytic</note>
    </ligand>
</feature>
<dbReference type="GO" id="GO:0008270">
    <property type="term" value="F:zinc ion binding"/>
    <property type="evidence" value="ECO:0007669"/>
    <property type="project" value="InterPro"/>
</dbReference>
<evidence type="ECO:0000256" key="3">
    <source>
        <dbReference type="PIRSR" id="PIRSR001359-3"/>
    </source>
</evidence>
<dbReference type="InterPro" id="IPR050246">
    <property type="entry name" value="Class_II_FBP_aldolase"/>
</dbReference>
<evidence type="ECO:0000256" key="2">
    <source>
        <dbReference type="PIRSR" id="PIRSR001359-2"/>
    </source>
</evidence>
<name>C0C0I5_9FIRM</name>
<feature type="binding site" evidence="2">
    <location>
        <position position="188"/>
    </location>
    <ligand>
        <name>dihydroxyacetone phosphate</name>
        <dbReference type="ChEBI" id="CHEBI:57642"/>
    </ligand>
</feature>
<reference evidence="4" key="1">
    <citation type="submission" date="2009-02" db="EMBL/GenBank/DDBJ databases">
        <authorList>
            <person name="Fulton L."/>
            <person name="Clifton S."/>
            <person name="Fulton B."/>
            <person name="Xu J."/>
            <person name="Minx P."/>
            <person name="Pepin K.H."/>
            <person name="Johnson M."/>
            <person name="Bhonagiri V."/>
            <person name="Nash W.E."/>
            <person name="Mardis E.R."/>
            <person name="Wilson R.K."/>
        </authorList>
    </citation>
    <scope>NUCLEOTIDE SEQUENCE [LARGE SCALE GENOMIC DNA]</scope>
    <source>
        <strain evidence="4">DSM 15053</strain>
    </source>
</reference>
<gene>
    <name evidence="4" type="ORF">CLOHYLEM_05581</name>
</gene>
<dbReference type="Proteomes" id="UP000004893">
    <property type="component" value="Unassembled WGS sequence"/>
</dbReference>
<dbReference type="Pfam" id="PF01116">
    <property type="entry name" value="F_bP_aldolase"/>
    <property type="match status" value="1"/>
</dbReference>
<dbReference type="InterPro" id="IPR013785">
    <property type="entry name" value="Aldolase_TIM"/>
</dbReference>
<dbReference type="PANTHER" id="PTHR30304">
    <property type="entry name" value="D-TAGATOSE-1,6-BISPHOSPHATE ALDOLASE"/>
    <property type="match status" value="1"/>
</dbReference>